<dbReference type="GO" id="GO:0004842">
    <property type="term" value="F:ubiquitin-protein transferase activity"/>
    <property type="evidence" value="ECO:0007669"/>
    <property type="project" value="TreeGrafter"/>
</dbReference>
<keyword evidence="6" id="KW-0833">Ubl conjugation pathway</keyword>
<keyword evidence="4" id="KW-0677">Repeat</keyword>
<organism evidence="10 11">
    <name type="scientific">Elysia chlorotica</name>
    <name type="common">Eastern emerald elysia</name>
    <name type="synonym">Sea slug</name>
    <dbReference type="NCBI Taxonomy" id="188477"/>
    <lineage>
        <taxon>Eukaryota</taxon>
        <taxon>Metazoa</taxon>
        <taxon>Spiralia</taxon>
        <taxon>Lophotrochozoa</taxon>
        <taxon>Mollusca</taxon>
        <taxon>Gastropoda</taxon>
        <taxon>Heterobranchia</taxon>
        <taxon>Euthyneura</taxon>
        <taxon>Panpulmonata</taxon>
        <taxon>Sacoglossa</taxon>
        <taxon>Placobranchoidea</taxon>
        <taxon>Plakobranchidae</taxon>
        <taxon>Elysia</taxon>
    </lineage>
</organism>
<dbReference type="GO" id="GO:0043130">
    <property type="term" value="F:ubiquitin binding"/>
    <property type="evidence" value="ECO:0007669"/>
    <property type="project" value="TreeGrafter"/>
</dbReference>
<evidence type="ECO:0000313" key="11">
    <source>
        <dbReference type="Proteomes" id="UP000271974"/>
    </source>
</evidence>
<comment type="pathway">
    <text evidence="1">Protein modification; protein ubiquitination.</text>
</comment>
<keyword evidence="11" id="KW-1185">Reference proteome</keyword>
<keyword evidence="5" id="KW-0863">Zinc-finger</keyword>
<sequence length="234" mass="26690">MEDTVYCPRCESVVIVEEDRESNLAHCPLCFFAFCTECERGWHQGRNCETEEEMLENLEKKADNANPNDAIAARIRELRRKLEDEIDSKLLKKRSTSKCPNCKIPVEKIGGCNKMTCKCGRSFCWVCGISISSYEHFRTGKCSLFPGQGPPVMVAPVRRVPHAVLRMQAIAEINPELANNYCRCPMCKQESMKGPDRNNHIKCWNCKTNYCFMCKQRIIGVVSAHFTGPCRQHS</sequence>
<evidence type="ECO:0000256" key="6">
    <source>
        <dbReference type="ARBA" id="ARBA00022786"/>
    </source>
</evidence>
<dbReference type="PANTHER" id="PTHR22770">
    <property type="entry name" value="UBIQUITIN CONJUGATING ENZYME 7 INTERACTING PROTEIN-RELATED"/>
    <property type="match status" value="1"/>
</dbReference>
<dbReference type="InterPro" id="IPR051628">
    <property type="entry name" value="LUBAC_E3_Ligases"/>
</dbReference>
<evidence type="ECO:0000256" key="7">
    <source>
        <dbReference type="ARBA" id="ARBA00022833"/>
    </source>
</evidence>
<dbReference type="Pfam" id="PF26200">
    <property type="entry name" value="Rcat_RNF216"/>
    <property type="match status" value="1"/>
</dbReference>
<keyword evidence="8" id="KW-0175">Coiled coil</keyword>
<dbReference type="PROSITE" id="PS51873">
    <property type="entry name" value="TRIAD"/>
    <property type="match status" value="1"/>
</dbReference>
<dbReference type="InterPro" id="IPR044066">
    <property type="entry name" value="TRIAD_supradom"/>
</dbReference>
<evidence type="ECO:0000256" key="8">
    <source>
        <dbReference type="SAM" id="Coils"/>
    </source>
</evidence>
<proteinExistence type="predicted"/>
<dbReference type="InterPro" id="IPR002867">
    <property type="entry name" value="IBR_dom"/>
</dbReference>
<reference evidence="10 11" key="1">
    <citation type="submission" date="2019-01" db="EMBL/GenBank/DDBJ databases">
        <title>A draft genome assembly of the solar-powered sea slug Elysia chlorotica.</title>
        <authorList>
            <person name="Cai H."/>
            <person name="Li Q."/>
            <person name="Fang X."/>
            <person name="Li J."/>
            <person name="Curtis N.E."/>
            <person name="Altenburger A."/>
            <person name="Shibata T."/>
            <person name="Feng M."/>
            <person name="Maeda T."/>
            <person name="Schwartz J.A."/>
            <person name="Shigenobu S."/>
            <person name="Lundholm N."/>
            <person name="Nishiyama T."/>
            <person name="Yang H."/>
            <person name="Hasebe M."/>
            <person name="Li S."/>
            <person name="Pierce S.K."/>
            <person name="Wang J."/>
        </authorList>
    </citation>
    <scope>NUCLEOTIDE SEQUENCE [LARGE SCALE GENOMIC DNA]</scope>
    <source>
        <strain evidence="10">EC2010</strain>
        <tissue evidence="10">Whole organism of an adult</tissue>
    </source>
</reference>
<dbReference type="GO" id="GO:0043161">
    <property type="term" value="P:proteasome-mediated ubiquitin-dependent protein catabolic process"/>
    <property type="evidence" value="ECO:0007669"/>
    <property type="project" value="TreeGrafter"/>
</dbReference>
<dbReference type="EMBL" id="RQTK01001328">
    <property type="protein sequence ID" value="RUS70819.1"/>
    <property type="molecule type" value="Genomic_DNA"/>
</dbReference>
<dbReference type="CDD" id="cd20341">
    <property type="entry name" value="BRcat_RBR_RNF14"/>
    <property type="match status" value="1"/>
</dbReference>
<evidence type="ECO:0000256" key="1">
    <source>
        <dbReference type="ARBA" id="ARBA00004906"/>
    </source>
</evidence>
<name>A0A433SNJ6_ELYCH</name>
<feature type="coiled-coil region" evidence="8">
    <location>
        <begin position="48"/>
        <end position="92"/>
    </location>
</feature>
<dbReference type="SMART" id="SM00647">
    <property type="entry name" value="IBR"/>
    <property type="match status" value="2"/>
</dbReference>
<evidence type="ECO:0000256" key="4">
    <source>
        <dbReference type="ARBA" id="ARBA00022737"/>
    </source>
</evidence>
<dbReference type="GO" id="GO:0097039">
    <property type="term" value="P:protein linear polyubiquitination"/>
    <property type="evidence" value="ECO:0007669"/>
    <property type="project" value="TreeGrafter"/>
</dbReference>
<accession>A0A433SNJ6</accession>
<evidence type="ECO:0000259" key="9">
    <source>
        <dbReference type="PROSITE" id="PS51873"/>
    </source>
</evidence>
<dbReference type="SUPFAM" id="SSF57850">
    <property type="entry name" value="RING/U-box"/>
    <property type="match status" value="3"/>
</dbReference>
<dbReference type="AlphaFoldDB" id="A0A433SNJ6"/>
<dbReference type="Proteomes" id="UP000271974">
    <property type="component" value="Unassembled WGS sequence"/>
</dbReference>
<dbReference type="Gene3D" id="2.20.25.20">
    <property type="match status" value="1"/>
</dbReference>
<dbReference type="OrthoDB" id="1431934at2759"/>
<dbReference type="GO" id="GO:0000151">
    <property type="term" value="C:ubiquitin ligase complex"/>
    <property type="evidence" value="ECO:0007669"/>
    <property type="project" value="TreeGrafter"/>
</dbReference>
<keyword evidence="3" id="KW-0479">Metal-binding</keyword>
<dbReference type="PANTHER" id="PTHR22770:SF13">
    <property type="entry name" value="RING-TYPE DOMAIN-CONTAINING PROTEIN"/>
    <property type="match status" value="1"/>
</dbReference>
<evidence type="ECO:0000256" key="2">
    <source>
        <dbReference type="ARBA" id="ARBA00022679"/>
    </source>
</evidence>
<evidence type="ECO:0000256" key="5">
    <source>
        <dbReference type="ARBA" id="ARBA00022771"/>
    </source>
</evidence>
<keyword evidence="7" id="KW-0862">Zinc</keyword>
<dbReference type="GO" id="GO:0008270">
    <property type="term" value="F:zinc ion binding"/>
    <property type="evidence" value="ECO:0007669"/>
    <property type="project" value="UniProtKB-KW"/>
</dbReference>
<comment type="caution">
    <text evidence="10">The sequence shown here is derived from an EMBL/GenBank/DDBJ whole genome shotgun (WGS) entry which is preliminary data.</text>
</comment>
<feature type="domain" description="RING-type" evidence="9">
    <location>
        <begin position="1"/>
        <end position="148"/>
    </location>
</feature>
<gene>
    <name evidence="10" type="ORF">EGW08_021419</name>
</gene>
<keyword evidence="2" id="KW-0808">Transferase</keyword>
<dbReference type="Gene3D" id="1.20.120.1750">
    <property type="match status" value="1"/>
</dbReference>
<protein>
    <recommendedName>
        <fullName evidence="9">RING-type domain-containing protein</fullName>
    </recommendedName>
</protein>
<evidence type="ECO:0000313" key="10">
    <source>
        <dbReference type="EMBL" id="RUS70819.1"/>
    </source>
</evidence>
<evidence type="ECO:0000256" key="3">
    <source>
        <dbReference type="ARBA" id="ARBA00022723"/>
    </source>
</evidence>
<dbReference type="Pfam" id="PF01485">
    <property type="entry name" value="IBR"/>
    <property type="match status" value="1"/>
</dbReference>